<dbReference type="OrthoDB" id="6028479at2"/>
<evidence type="ECO:0000313" key="1">
    <source>
        <dbReference type="EMBL" id="KGO99722.1"/>
    </source>
</evidence>
<dbReference type="STRING" id="1385515.GCA_000423325_00289"/>
<dbReference type="EMBL" id="AVBH01000005">
    <property type="protein sequence ID" value="KGO99722.1"/>
    <property type="molecule type" value="Genomic_DNA"/>
</dbReference>
<reference evidence="1 2" key="1">
    <citation type="submission" date="2013-08" db="EMBL/GenBank/DDBJ databases">
        <title>Genomic analysis of Lysobacter defluvii.</title>
        <authorList>
            <person name="Wang Q."/>
            <person name="Wang G."/>
        </authorList>
    </citation>
    <scope>NUCLEOTIDE SEQUENCE [LARGE SCALE GENOMIC DNA]</scope>
    <source>
        <strain evidence="1 2">IMMIB APB-9</strain>
    </source>
</reference>
<organism evidence="1 2">
    <name type="scientific">Lysobacter defluvii IMMIB APB-9 = DSM 18482</name>
    <dbReference type="NCBI Taxonomy" id="1385515"/>
    <lineage>
        <taxon>Bacteria</taxon>
        <taxon>Pseudomonadati</taxon>
        <taxon>Pseudomonadota</taxon>
        <taxon>Gammaproteobacteria</taxon>
        <taxon>Lysobacterales</taxon>
        <taxon>Lysobacteraceae</taxon>
        <taxon>Novilysobacter</taxon>
    </lineage>
</organism>
<evidence type="ECO:0000313" key="2">
    <source>
        <dbReference type="Proteomes" id="UP000030003"/>
    </source>
</evidence>
<name>A0A0A0MBI3_9GAMM</name>
<evidence type="ECO:0008006" key="3">
    <source>
        <dbReference type="Google" id="ProtNLM"/>
    </source>
</evidence>
<gene>
    <name evidence="1" type="ORF">N791_07635</name>
</gene>
<dbReference type="AlphaFoldDB" id="A0A0A0MBI3"/>
<keyword evidence="2" id="KW-1185">Reference proteome</keyword>
<proteinExistence type="predicted"/>
<protein>
    <recommendedName>
        <fullName evidence="3">TnsA endonuclease N-terminal domain-containing protein</fullName>
    </recommendedName>
</protein>
<dbReference type="RefSeq" id="WP_027068855.1">
    <property type="nucleotide sequence ID" value="NZ_AUHT01000004.1"/>
</dbReference>
<dbReference type="Proteomes" id="UP000030003">
    <property type="component" value="Unassembled WGS sequence"/>
</dbReference>
<comment type="caution">
    <text evidence="1">The sequence shown here is derived from an EMBL/GenBank/DDBJ whole genome shotgun (WGS) entry which is preliminary data.</text>
</comment>
<sequence length="243" mass="27063">MSAGTAATFAHPAITSHYVDKSLPYQPRRLSRSERTRREVLIYHSPRNGRIVTLADAVSIALGLRLEFDPTVARFVERPRRIALTVKQQIDVTFWARGHDGHERYYLAIPASGTTGSTSGTVSIRNRDLLDAAAHRHGIELQYVTERELLCSSAERGAYWQLLPHVQHHCRLINRVLVRAGIDAALALTPRSTLRALTQQFTERFTADQVAAVVAAMIHQGALRIIEPAGFCEDSLLEVNHAT</sequence>
<accession>A0A0A0MBI3</accession>